<sequence>MLRALLVLVSLTLATGAYAQHKHGEKGPNGGRLVEAGDYHIELFTRDGAIDVNVMDHDNKPQPTKGYKGLVILSVQGKSQRIVLEPAEPSRLSGKAEGALPADAKGVLQISPPNGKTVQARF</sequence>
<evidence type="ECO:0000313" key="1">
    <source>
        <dbReference type="EMBL" id="ARP99823.1"/>
    </source>
</evidence>
<dbReference type="OrthoDB" id="7915804at2"/>
<dbReference type="RefSeq" id="WP_086088227.1">
    <property type="nucleotide sequence ID" value="NZ_CP021112.1"/>
</dbReference>
<dbReference type="EMBL" id="CP021112">
    <property type="protein sequence ID" value="ARP99823.1"/>
    <property type="molecule type" value="Genomic_DNA"/>
</dbReference>
<evidence type="ECO:0000313" key="2">
    <source>
        <dbReference type="Proteomes" id="UP000194137"/>
    </source>
</evidence>
<keyword evidence="2" id="KW-1185">Reference proteome</keyword>
<dbReference type="KEGG" id="psin:CAK95_12580"/>
<proteinExistence type="predicted"/>
<reference evidence="1 2" key="1">
    <citation type="submission" date="2017-05" db="EMBL/GenBank/DDBJ databases">
        <title>Full genome sequence of Pseudorhodoplanes sinuspersici.</title>
        <authorList>
            <person name="Dastgheib S.M.M."/>
            <person name="Shavandi M."/>
            <person name="Tirandaz H."/>
        </authorList>
    </citation>
    <scope>NUCLEOTIDE SEQUENCE [LARGE SCALE GENOMIC DNA]</scope>
    <source>
        <strain evidence="1 2">RIPI110</strain>
    </source>
</reference>
<organism evidence="1 2">
    <name type="scientific">Pseudorhodoplanes sinuspersici</name>
    <dbReference type="NCBI Taxonomy" id="1235591"/>
    <lineage>
        <taxon>Bacteria</taxon>
        <taxon>Pseudomonadati</taxon>
        <taxon>Pseudomonadota</taxon>
        <taxon>Alphaproteobacteria</taxon>
        <taxon>Hyphomicrobiales</taxon>
        <taxon>Pseudorhodoplanes</taxon>
    </lineage>
</organism>
<gene>
    <name evidence="1" type="ORF">CAK95_12580</name>
</gene>
<dbReference type="STRING" id="1235591.CAK95_12580"/>
<protein>
    <submittedName>
        <fullName evidence="1">Uncharacterized protein</fullName>
    </submittedName>
</protein>
<name>A0A1W6ZR05_9HYPH</name>
<accession>A0A1W6ZR05</accession>
<dbReference type="AlphaFoldDB" id="A0A1W6ZR05"/>
<dbReference type="Proteomes" id="UP000194137">
    <property type="component" value="Chromosome"/>
</dbReference>